<protein>
    <submittedName>
        <fullName evidence="2">NAD-dependent epimerase/dehydratase family protein</fullName>
    </submittedName>
</protein>
<reference evidence="2 3" key="1">
    <citation type="submission" date="2021-11" db="EMBL/GenBank/DDBJ databases">
        <authorList>
            <person name="Lee D.-H."/>
            <person name="Kim S.-B."/>
        </authorList>
    </citation>
    <scope>NUCLEOTIDE SEQUENCE [LARGE SCALE GENOMIC DNA]</scope>
    <source>
        <strain evidence="2 3">KCTC 52223</strain>
    </source>
</reference>
<dbReference type="InterPro" id="IPR001509">
    <property type="entry name" value="Epimerase_deHydtase"/>
</dbReference>
<name>A0ABS8KVW3_9HYPH</name>
<proteinExistence type="predicted"/>
<dbReference type="Pfam" id="PF01370">
    <property type="entry name" value="Epimerase"/>
    <property type="match status" value="1"/>
</dbReference>
<evidence type="ECO:0000259" key="1">
    <source>
        <dbReference type="Pfam" id="PF01370"/>
    </source>
</evidence>
<comment type="caution">
    <text evidence="2">The sequence shown here is derived from an EMBL/GenBank/DDBJ whole genome shotgun (WGS) entry which is preliminary data.</text>
</comment>
<dbReference type="PANTHER" id="PTHR48079:SF6">
    <property type="entry name" value="NAD(P)-BINDING DOMAIN-CONTAINING PROTEIN-RELATED"/>
    <property type="match status" value="1"/>
</dbReference>
<dbReference type="EMBL" id="JAJISD010000006">
    <property type="protein sequence ID" value="MCC8430223.1"/>
    <property type="molecule type" value="Genomic_DNA"/>
</dbReference>
<dbReference type="SUPFAM" id="SSF51735">
    <property type="entry name" value="NAD(P)-binding Rossmann-fold domains"/>
    <property type="match status" value="1"/>
</dbReference>
<keyword evidence="3" id="KW-1185">Reference proteome</keyword>
<evidence type="ECO:0000313" key="3">
    <source>
        <dbReference type="Proteomes" id="UP001198862"/>
    </source>
</evidence>
<feature type="domain" description="NAD-dependent epimerase/dehydratase" evidence="1">
    <location>
        <begin position="5"/>
        <end position="214"/>
    </location>
</feature>
<accession>A0ABS8KVW3</accession>
<dbReference type="InterPro" id="IPR036291">
    <property type="entry name" value="NAD(P)-bd_dom_sf"/>
</dbReference>
<evidence type="ECO:0000313" key="2">
    <source>
        <dbReference type="EMBL" id="MCC8430223.1"/>
    </source>
</evidence>
<organism evidence="2 3">
    <name type="scientific">Reyranella aquatilis</name>
    <dbReference type="NCBI Taxonomy" id="2035356"/>
    <lineage>
        <taxon>Bacteria</taxon>
        <taxon>Pseudomonadati</taxon>
        <taxon>Pseudomonadota</taxon>
        <taxon>Alphaproteobacteria</taxon>
        <taxon>Hyphomicrobiales</taxon>
        <taxon>Reyranellaceae</taxon>
        <taxon>Reyranella</taxon>
    </lineage>
</organism>
<gene>
    <name evidence="2" type="ORF">LJ725_14705</name>
</gene>
<dbReference type="Proteomes" id="UP001198862">
    <property type="component" value="Unassembled WGS sequence"/>
</dbReference>
<dbReference type="InterPro" id="IPR051783">
    <property type="entry name" value="NAD(P)-dependent_oxidoreduct"/>
</dbReference>
<dbReference type="PANTHER" id="PTHR48079">
    <property type="entry name" value="PROTEIN YEEZ"/>
    <property type="match status" value="1"/>
</dbReference>
<dbReference type="Gene3D" id="3.40.50.720">
    <property type="entry name" value="NAD(P)-binding Rossmann-like Domain"/>
    <property type="match status" value="1"/>
</dbReference>
<sequence>MTMDIFMTGATGYIGGTIARRLLDDGHKLRGLVRDEEKARKLADFGVEPLIGGLDDAALLTAEARRADAVINTANSDHRGAVEAFLEGLAGSNKPFLHTSGSSIVADDARGDVAPEKIYDEDTPLDPVPGKKARVEIDRLVRGASARGVRSVVVCPTMIYGNGLGLARDSAQIPGLAKRARSSGVVRHVGEGLNIWSNVHVEDVADIYRLALTRAPAGAFYFAENGEASYRDICVAIARRLKLGAPQVWPFAEAAKELGANSAAYTFGSNSRVRGKRTRSELGWQPRHASATAWIEAELPLSL</sequence>